<protein>
    <submittedName>
        <fullName evidence="4">Acetyltransferase (GNAT) family protein</fullName>
    </submittedName>
</protein>
<dbReference type="RefSeq" id="WP_106364500.1">
    <property type="nucleotide sequence ID" value="NZ_PVTJ01000005.1"/>
</dbReference>
<dbReference type="PANTHER" id="PTHR43877">
    <property type="entry name" value="AMINOALKYLPHOSPHONATE N-ACETYLTRANSFERASE-RELATED-RELATED"/>
    <property type="match status" value="1"/>
</dbReference>
<dbReference type="AlphaFoldDB" id="A0A2T0UKR1"/>
<dbReference type="InterPro" id="IPR016181">
    <property type="entry name" value="Acyl_CoA_acyltransferase"/>
</dbReference>
<dbReference type="OrthoDB" id="4119890at2"/>
<gene>
    <name evidence="4" type="ORF">B0I28_105130</name>
</gene>
<dbReference type="InterPro" id="IPR000182">
    <property type="entry name" value="GNAT_dom"/>
</dbReference>
<organism evidence="4 5">
    <name type="scientific">Glycomyces artemisiae</name>
    <dbReference type="NCBI Taxonomy" id="1076443"/>
    <lineage>
        <taxon>Bacteria</taxon>
        <taxon>Bacillati</taxon>
        <taxon>Actinomycetota</taxon>
        <taxon>Actinomycetes</taxon>
        <taxon>Glycomycetales</taxon>
        <taxon>Glycomycetaceae</taxon>
        <taxon>Glycomyces</taxon>
    </lineage>
</organism>
<name>A0A2T0UKR1_9ACTN</name>
<dbReference type="PROSITE" id="PS51186">
    <property type="entry name" value="GNAT"/>
    <property type="match status" value="1"/>
</dbReference>
<evidence type="ECO:0000313" key="4">
    <source>
        <dbReference type="EMBL" id="PRY58417.1"/>
    </source>
</evidence>
<evidence type="ECO:0000259" key="3">
    <source>
        <dbReference type="PROSITE" id="PS51186"/>
    </source>
</evidence>
<keyword evidence="2" id="KW-0012">Acyltransferase</keyword>
<proteinExistence type="predicted"/>
<dbReference type="GO" id="GO:0016747">
    <property type="term" value="F:acyltransferase activity, transferring groups other than amino-acyl groups"/>
    <property type="evidence" value="ECO:0007669"/>
    <property type="project" value="InterPro"/>
</dbReference>
<keyword evidence="5" id="KW-1185">Reference proteome</keyword>
<dbReference type="SUPFAM" id="SSF55729">
    <property type="entry name" value="Acyl-CoA N-acyltransferases (Nat)"/>
    <property type="match status" value="2"/>
</dbReference>
<reference evidence="4 5" key="1">
    <citation type="submission" date="2018-03" db="EMBL/GenBank/DDBJ databases">
        <title>Genomic Encyclopedia of Type Strains, Phase III (KMG-III): the genomes of soil and plant-associated and newly described type strains.</title>
        <authorList>
            <person name="Whitman W."/>
        </authorList>
    </citation>
    <scope>NUCLEOTIDE SEQUENCE [LARGE SCALE GENOMIC DNA]</scope>
    <source>
        <strain evidence="4 5">CGMCC 4.7067</strain>
    </source>
</reference>
<dbReference type="Proteomes" id="UP000238176">
    <property type="component" value="Unassembled WGS sequence"/>
</dbReference>
<dbReference type="CDD" id="cd04301">
    <property type="entry name" value="NAT_SF"/>
    <property type="match status" value="1"/>
</dbReference>
<evidence type="ECO:0000256" key="2">
    <source>
        <dbReference type="ARBA" id="ARBA00023315"/>
    </source>
</evidence>
<dbReference type="InterPro" id="IPR050832">
    <property type="entry name" value="Bact_Acetyltransf"/>
</dbReference>
<dbReference type="Gene3D" id="3.40.630.30">
    <property type="match status" value="1"/>
</dbReference>
<dbReference type="EMBL" id="PVTJ01000005">
    <property type="protein sequence ID" value="PRY58417.1"/>
    <property type="molecule type" value="Genomic_DNA"/>
</dbReference>
<comment type="caution">
    <text evidence="4">The sequence shown here is derived from an EMBL/GenBank/DDBJ whole genome shotgun (WGS) entry which is preliminary data.</text>
</comment>
<evidence type="ECO:0000256" key="1">
    <source>
        <dbReference type="ARBA" id="ARBA00022679"/>
    </source>
</evidence>
<dbReference type="Pfam" id="PF13508">
    <property type="entry name" value="Acetyltransf_7"/>
    <property type="match status" value="1"/>
</dbReference>
<accession>A0A2T0UKR1</accession>
<feature type="domain" description="N-acetyltransferase" evidence="3">
    <location>
        <begin position="4"/>
        <end position="166"/>
    </location>
</feature>
<sequence length="344" mass="37676">MSNIQIVELDPADDDLVASAFEVLRAAHAADAPEAPAPHWGNFSLGLVHPDPAEHGPTFVAVRDGEAVGLAEAGYPRRENLHFGWASIHVHPDHRRQGIGSDLLNHFIEDAKRRGRTTLTIDTRLTWEDGVERSKAGQLFAEKHGFEQALTWINRRCAVDALEPEAEQALLEQAQAAAGDAYEIVSWIGRTPEHLVDTMARIDSTILEEVPLGDLELGPETIDAELKNARADRNEAMGVNAVQTIAIDKATGEAVANTAVFAYSDPEYPDAFQGITIVNPAHRGHRLGTLLKILNLRLVRENFPQVRHIWTDNADVNAPMIGINVALGYEILDGGAEFQRKLDA</sequence>
<evidence type="ECO:0000313" key="5">
    <source>
        <dbReference type="Proteomes" id="UP000238176"/>
    </source>
</evidence>
<keyword evidence="1 4" id="KW-0808">Transferase</keyword>